<dbReference type="Gene3D" id="2.60.120.10">
    <property type="entry name" value="Jelly Rolls"/>
    <property type="match status" value="1"/>
</dbReference>
<sequence>MPTTVLLRNAPIHAIGAFAPKPTSLTPGQSEGVLDVWTAPGVAGGPVETGIWEADPGTFTATRDGYHEICYLLSGRVTLTEDGEQPLELTAGDLFVTPAGWSGTWHVHERVRKVFVVVPVAPPVGA</sequence>
<dbReference type="Pfam" id="PF05899">
    <property type="entry name" value="Cupin_3"/>
    <property type="match status" value="1"/>
</dbReference>
<dbReference type="CDD" id="cd02227">
    <property type="entry name" value="cupin_TM1112-like"/>
    <property type="match status" value="1"/>
</dbReference>
<dbReference type="SUPFAM" id="SSF51182">
    <property type="entry name" value="RmlC-like cupins"/>
    <property type="match status" value="1"/>
</dbReference>
<reference evidence="2" key="1">
    <citation type="submission" date="2022-07" db="EMBL/GenBank/DDBJ databases">
        <title>Taxonomic analysis of Microcella humidisoli nov. sp., isolated from riverside soil.</title>
        <authorList>
            <person name="Molina K.M."/>
            <person name="Kim S.B."/>
        </authorList>
    </citation>
    <scope>NUCLEOTIDE SEQUENCE</scope>
    <source>
        <strain evidence="2">MMS21-STM10</strain>
    </source>
</reference>
<dbReference type="PANTHER" id="PTHR40943">
    <property type="entry name" value="CYTOPLASMIC PROTEIN-RELATED"/>
    <property type="match status" value="1"/>
</dbReference>
<dbReference type="InterPro" id="IPR008579">
    <property type="entry name" value="UGlyAH_Cupin_dom"/>
</dbReference>
<dbReference type="RefSeq" id="WP_255159313.1">
    <property type="nucleotide sequence ID" value="NZ_CP101497.1"/>
</dbReference>
<dbReference type="InterPro" id="IPR011051">
    <property type="entry name" value="RmlC_Cupin_sf"/>
</dbReference>
<protein>
    <submittedName>
        <fullName evidence="2">Cupin domain-containing protein</fullName>
    </submittedName>
</protein>
<dbReference type="InterPro" id="IPR014710">
    <property type="entry name" value="RmlC-like_jellyroll"/>
</dbReference>
<dbReference type="Proteomes" id="UP001060039">
    <property type="component" value="Chromosome"/>
</dbReference>
<dbReference type="EMBL" id="CP101497">
    <property type="protein sequence ID" value="UTT62171.1"/>
    <property type="molecule type" value="Genomic_DNA"/>
</dbReference>
<accession>A0ABY5FVH8</accession>
<organism evidence="2 3">
    <name type="scientific">Microcella humidisoli</name>
    <dbReference type="NCBI Taxonomy" id="2963406"/>
    <lineage>
        <taxon>Bacteria</taxon>
        <taxon>Bacillati</taxon>
        <taxon>Actinomycetota</taxon>
        <taxon>Actinomycetes</taxon>
        <taxon>Micrococcales</taxon>
        <taxon>Microbacteriaceae</taxon>
        <taxon>Microcella</taxon>
    </lineage>
</organism>
<evidence type="ECO:0000313" key="3">
    <source>
        <dbReference type="Proteomes" id="UP001060039"/>
    </source>
</evidence>
<dbReference type="PANTHER" id="PTHR40943:SF1">
    <property type="entry name" value="CYTOPLASMIC PROTEIN"/>
    <property type="match status" value="1"/>
</dbReference>
<feature type="domain" description="(S)-ureidoglycine aminohydrolase cupin" evidence="1">
    <location>
        <begin position="44"/>
        <end position="115"/>
    </location>
</feature>
<evidence type="ECO:0000259" key="1">
    <source>
        <dbReference type="Pfam" id="PF05899"/>
    </source>
</evidence>
<keyword evidence="3" id="KW-1185">Reference proteome</keyword>
<name>A0ABY5FVH8_9MICO</name>
<evidence type="ECO:0000313" key="2">
    <source>
        <dbReference type="EMBL" id="UTT62171.1"/>
    </source>
</evidence>
<gene>
    <name evidence="2" type="ORF">NNL39_10955</name>
</gene>
<proteinExistence type="predicted"/>